<dbReference type="AlphaFoldDB" id="F4L2G9"/>
<name>F4L2G9_HALH1</name>
<dbReference type="PANTHER" id="PTHR15004:SF0">
    <property type="entry name" value="GLUTAMYL-TRNA(GLN) AMIDOTRANSFERASE SUBUNIT C, MITOCHONDRIAL"/>
    <property type="match status" value="1"/>
</dbReference>
<dbReference type="GO" id="GO:0006450">
    <property type="term" value="P:regulation of translational fidelity"/>
    <property type="evidence" value="ECO:0007669"/>
    <property type="project" value="InterPro"/>
</dbReference>
<dbReference type="eggNOG" id="COG0721">
    <property type="taxonomic scope" value="Bacteria"/>
</dbReference>
<dbReference type="HOGENOM" id="CLU_105899_2_0_10"/>
<dbReference type="GO" id="GO:0050566">
    <property type="term" value="F:asparaginyl-tRNA synthase (glutamine-hydrolyzing) activity"/>
    <property type="evidence" value="ECO:0007669"/>
    <property type="project" value="RHEA"/>
</dbReference>
<comment type="catalytic activity">
    <reaction evidence="1">
        <text>L-aspartyl-tRNA(Asn) + L-glutamine + ATP + H2O = L-asparaginyl-tRNA(Asn) + L-glutamate + ADP + phosphate + 2 H(+)</text>
        <dbReference type="Rhea" id="RHEA:14513"/>
        <dbReference type="Rhea" id="RHEA-COMP:9674"/>
        <dbReference type="Rhea" id="RHEA-COMP:9677"/>
        <dbReference type="ChEBI" id="CHEBI:15377"/>
        <dbReference type="ChEBI" id="CHEBI:15378"/>
        <dbReference type="ChEBI" id="CHEBI:29985"/>
        <dbReference type="ChEBI" id="CHEBI:30616"/>
        <dbReference type="ChEBI" id="CHEBI:43474"/>
        <dbReference type="ChEBI" id="CHEBI:58359"/>
        <dbReference type="ChEBI" id="CHEBI:78515"/>
        <dbReference type="ChEBI" id="CHEBI:78516"/>
        <dbReference type="ChEBI" id="CHEBI:456216"/>
    </reaction>
</comment>
<comment type="catalytic activity">
    <reaction evidence="1">
        <text>L-glutamyl-tRNA(Gln) + L-glutamine + ATP + H2O = L-glutaminyl-tRNA(Gln) + L-glutamate + ADP + phosphate + H(+)</text>
        <dbReference type="Rhea" id="RHEA:17521"/>
        <dbReference type="Rhea" id="RHEA-COMP:9681"/>
        <dbReference type="Rhea" id="RHEA-COMP:9684"/>
        <dbReference type="ChEBI" id="CHEBI:15377"/>
        <dbReference type="ChEBI" id="CHEBI:15378"/>
        <dbReference type="ChEBI" id="CHEBI:29985"/>
        <dbReference type="ChEBI" id="CHEBI:30616"/>
        <dbReference type="ChEBI" id="CHEBI:43474"/>
        <dbReference type="ChEBI" id="CHEBI:58359"/>
        <dbReference type="ChEBI" id="CHEBI:78520"/>
        <dbReference type="ChEBI" id="CHEBI:78521"/>
        <dbReference type="ChEBI" id="CHEBI:456216"/>
    </reaction>
</comment>
<evidence type="ECO:0000313" key="4">
    <source>
        <dbReference type="Proteomes" id="UP000008461"/>
    </source>
</evidence>
<dbReference type="EMBL" id="CP002691">
    <property type="protein sequence ID" value="AEE53887.1"/>
    <property type="molecule type" value="Genomic_DNA"/>
</dbReference>
<comment type="function">
    <text evidence="1">Allows the formation of correctly charged Asn-tRNA(Asn) or Gln-tRNA(Gln) through the transamidation of misacylated Asp-tRNA(Asn) or Glu-tRNA(Gln) in organisms which lack either or both of asparaginyl-tRNA or glutaminyl-tRNA synthetases. The reaction takes place in the presence of glutamine and ATP through an activated phospho-Asp-tRNA(Asn) or phospho-Glu-tRNA(Gln).</text>
</comment>
<evidence type="ECO:0000256" key="2">
    <source>
        <dbReference type="SAM" id="Coils"/>
    </source>
</evidence>
<comment type="subunit">
    <text evidence="1">Heterotrimer of A, B and C subunits.</text>
</comment>
<keyword evidence="4" id="KW-1185">Reference proteome</keyword>
<dbReference type="HAMAP" id="MF_00122">
    <property type="entry name" value="GatC"/>
    <property type="match status" value="1"/>
</dbReference>
<dbReference type="STRING" id="760192.Halhy_6065"/>
<feature type="coiled-coil region" evidence="2">
    <location>
        <begin position="10"/>
        <end position="44"/>
    </location>
</feature>
<dbReference type="Pfam" id="PF02686">
    <property type="entry name" value="GatC"/>
    <property type="match status" value="1"/>
</dbReference>
<keyword evidence="1" id="KW-0547">Nucleotide-binding</keyword>
<dbReference type="Proteomes" id="UP000008461">
    <property type="component" value="Chromosome"/>
</dbReference>
<evidence type="ECO:0000313" key="3">
    <source>
        <dbReference type="EMBL" id="AEE53887.1"/>
    </source>
</evidence>
<dbReference type="RefSeq" id="WP_013768409.1">
    <property type="nucleotide sequence ID" value="NC_015510.1"/>
</dbReference>
<dbReference type="GO" id="GO:0005524">
    <property type="term" value="F:ATP binding"/>
    <property type="evidence" value="ECO:0007669"/>
    <property type="project" value="UniProtKB-KW"/>
</dbReference>
<dbReference type="SUPFAM" id="SSF141000">
    <property type="entry name" value="Glu-tRNAGln amidotransferase C subunit"/>
    <property type="match status" value="1"/>
</dbReference>
<dbReference type="EC" id="6.3.5.-" evidence="1"/>
<comment type="similarity">
    <text evidence="1">Belongs to the GatC family.</text>
</comment>
<dbReference type="GO" id="GO:0006412">
    <property type="term" value="P:translation"/>
    <property type="evidence" value="ECO:0007669"/>
    <property type="project" value="UniProtKB-UniRule"/>
</dbReference>
<keyword evidence="1" id="KW-0648">Protein biosynthesis</keyword>
<dbReference type="Gene3D" id="1.10.20.60">
    <property type="entry name" value="Glu-tRNAGln amidotransferase C subunit, N-terminal domain"/>
    <property type="match status" value="1"/>
</dbReference>
<keyword evidence="1" id="KW-0436">Ligase</keyword>
<keyword evidence="1" id="KW-0067">ATP-binding</keyword>
<organism evidence="3 4">
    <name type="scientific">Haliscomenobacter hydrossis (strain ATCC 27775 / DSM 1100 / LMG 10767 / O)</name>
    <dbReference type="NCBI Taxonomy" id="760192"/>
    <lineage>
        <taxon>Bacteria</taxon>
        <taxon>Pseudomonadati</taxon>
        <taxon>Bacteroidota</taxon>
        <taxon>Saprospiria</taxon>
        <taxon>Saprospirales</taxon>
        <taxon>Haliscomenobacteraceae</taxon>
        <taxon>Haliscomenobacter</taxon>
    </lineage>
</organism>
<dbReference type="GO" id="GO:0070681">
    <property type="term" value="P:glutaminyl-tRNAGln biosynthesis via transamidation"/>
    <property type="evidence" value="ECO:0007669"/>
    <property type="project" value="TreeGrafter"/>
</dbReference>
<protein>
    <recommendedName>
        <fullName evidence="1">Aspartyl/glutamyl-tRNA(Asn/Gln) amidotransferase subunit C</fullName>
        <shortName evidence="1">Asp/Glu-ADT subunit C</shortName>
        <ecNumber evidence="1">6.3.5.-</ecNumber>
    </recommendedName>
</protein>
<dbReference type="PANTHER" id="PTHR15004">
    <property type="entry name" value="GLUTAMYL-TRNA(GLN) AMIDOTRANSFERASE SUBUNIT C, MITOCHONDRIAL"/>
    <property type="match status" value="1"/>
</dbReference>
<evidence type="ECO:0000256" key="1">
    <source>
        <dbReference type="HAMAP-Rule" id="MF_00122"/>
    </source>
</evidence>
<reference evidence="3 4" key="1">
    <citation type="journal article" date="2011" name="Stand. Genomic Sci.">
        <title>Complete genome sequence of Haliscomenobacter hydrossis type strain (O).</title>
        <authorList>
            <consortium name="US DOE Joint Genome Institute (JGI-PGF)"/>
            <person name="Daligault H."/>
            <person name="Lapidus A."/>
            <person name="Zeytun A."/>
            <person name="Nolan M."/>
            <person name="Lucas S."/>
            <person name="Del Rio T.G."/>
            <person name="Tice H."/>
            <person name="Cheng J.F."/>
            <person name="Tapia R."/>
            <person name="Han C."/>
            <person name="Goodwin L."/>
            <person name="Pitluck S."/>
            <person name="Liolios K."/>
            <person name="Pagani I."/>
            <person name="Ivanova N."/>
            <person name="Huntemann M."/>
            <person name="Mavromatis K."/>
            <person name="Mikhailova N."/>
            <person name="Pati A."/>
            <person name="Chen A."/>
            <person name="Palaniappan K."/>
            <person name="Land M."/>
            <person name="Hauser L."/>
            <person name="Brambilla E.M."/>
            <person name="Rohde M."/>
            <person name="Verbarg S."/>
            <person name="Goker M."/>
            <person name="Bristow J."/>
            <person name="Eisen J.A."/>
            <person name="Markowitz V."/>
            <person name="Hugenholtz P."/>
            <person name="Kyrpides N.C."/>
            <person name="Klenk H.P."/>
            <person name="Woyke T."/>
        </authorList>
    </citation>
    <scope>NUCLEOTIDE SEQUENCE [LARGE SCALE GENOMIC DNA]</scope>
    <source>
        <strain evidence="4">ATCC 27775 / DSM 1100 / LMG 10767 / O</strain>
    </source>
</reference>
<gene>
    <name evidence="1" type="primary">gatC</name>
    <name evidence="3" type="ordered locus">Halhy_6065</name>
</gene>
<accession>F4L2G9</accession>
<dbReference type="OrthoDB" id="9813938at2"/>
<dbReference type="GO" id="GO:0050567">
    <property type="term" value="F:glutaminyl-tRNA synthase (glutamine-hydrolyzing) activity"/>
    <property type="evidence" value="ECO:0007669"/>
    <property type="project" value="UniProtKB-UniRule"/>
</dbReference>
<dbReference type="KEGG" id="hhy:Halhy_6065"/>
<reference key="2">
    <citation type="submission" date="2011-04" db="EMBL/GenBank/DDBJ databases">
        <title>Complete sequence of chromosome of Haliscomenobacter hydrossis DSM 1100.</title>
        <authorList>
            <consortium name="US DOE Joint Genome Institute (JGI-PGF)"/>
            <person name="Lucas S."/>
            <person name="Han J."/>
            <person name="Lapidus A."/>
            <person name="Bruce D."/>
            <person name="Goodwin L."/>
            <person name="Pitluck S."/>
            <person name="Peters L."/>
            <person name="Kyrpides N."/>
            <person name="Mavromatis K."/>
            <person name="Ivanova N."/>
            <person name="Ovchinnikova G."/>
            <person name="Pagani I."/>
            <person name="Daligault H."/>
            <person name="Detter J.C."/>
            <person name="Han C."/>
            <person name="Land M."/>
            <person name="Hauser L."/>
            <person name="Markowitz V."/>
            <person name="Cheng J.-F."/>
            <person name="Hugenholtz P."/>
            <person name="Woyke T."/>
            <person name="Wu D."/>
            <person name="Verbarg S."/>
            <person name="Frueling A."/>
            <person name="Brambilla E."/>
            <person name="Klenk H.-P."/>
            <person name="Eisen J.A."/>
        </authorList>
    </citation>
    <scope>NUCLEOTIDE SEQUENCE</scope>
    <source>
        <strain>DSM 1100</strain>
    </source>
</reference>
<dbReference type="InterPro" id="IPR036113">
    <property type="entry name" value="Asp/Glu-ADT_sf_sub_c"/>
</dbReference>
<sequence>MTITGTLISRLEHLARLELSEEERKSLQEDLNNILVMVEKLQALDTNDVEPLVYLNEDVNVWREDQVQHQVKREDALLNAPQQDGTFFMVPKVIDL</sequence>
<dbReference type="InterPro" id="IPR003837">
    <property type="entry name" value="GatC"/>
</dbReference>
<proteinExistence type="inferred from homology"/>
<keyword evidence="2" id="KW-0175">Coiled coil</keyword>
<dbReference type="NCBIfam" id="TIGR00135">
    <property type="entry name" value="gatC"/>
    <property type="match status" value="1"/>
</dbReference>